<dbReference type="InterPro" id="IPR011206">
    <property type="entry name" value="Citrate_lyase_beta/mcl1/mcl2"/>
</dbReference>
<dbReference type="PIRSF" id="PIRSF015582">
    <property type="entry name" value="Cit_lyase_B"/>
    <property type="match status" value="1"/>
</dbReference>
<dbReference type="EMBL" id="CAEZSC010000055">
    <property type="protein sequence ID" value="CAB4538311.1"/>
    <property type="molecule type" value="Genomic_DNA"/>
</dbReference>
<dbReference type="EMBL" id="CAFBNS010000125">
    <property type="protein sequence ID" value="CAB4963799.1"/>
    <property type="molecule type" value="Genomic_DNA"/>
</dbReference>
<dbReference type="InterPro" id="IPR015813">
    <property type="entry name" value="Pyrv/PenolPyrv_kinase-like_dom"/>
</dbReference>
<dbReference type="InterPro" id="IPR040442">
    <property type="entry name" value="Pyrv_kinase-like_dom_sf"/>
</dbReference>
<evidence type="ECO:0000313" key="7">
    <source>
        <dbReference type="EMBL" id="CAB4618323.1"/>
    </source>
</evidence>
<organism evidence="8">
    <name type="scientific">freshwater metagenome</name>
    <dbReference type="NCBI Taxonomy" id="449393"/>
    <lineage>
        <taxon>unclassified sequences</taxon>
        <taxon>metagenomes</taxon>
        <taxon>ecological metagenomes</taxon>
    </lineage>
</organism>
<dbReference type="PANTHER" id="PTHR32308:SF10">
    <property type="entry name" value="CITRATE LYASE SUBUNIT BETA"/>
    <property type="match status" value="1"/>
</dbReference>
<evidence type="ECO:0000313" key="8">
    <source>
        <dbReference type="EMBL" id="CAB4729712.1"/>
    </source>
</evidence>
<dbReference type="EMBL" id="CAFBPI010000018">
    <property type="protein sequence ID" value="CAB5010660.1"/>
    <property type="molecule type" value="Genomic_DNA"/>
</dbReference>
<keyword evidence="3" id="KW-0460">Magnesium</keyword>
<dbReference type="GO" id="GO:0006107">
    <property type="term" value="P:oxaloacetate metabolic process"/>
    <property type="evidence" value="ECO:0007669"/>
    <property type="project" value="TreeGrafter"/>
</dbReference>
<evidence type="ECO:0000313" key="5">
    <source>
        <dbReference type="EMBL" id="CAB4538311.1"/>
    </source>
</evidence>
<protein>
    <submittedName>
        <fullName evidence="8">Unannotated protein</fullName>
    </submittedName>
</protein>
<evidence type="ECO:0000256" key="2">
    <source>
        <dbReference type="ARBA" id="ARBA00022723"/>
    </source>
</evidence>
<proteinExistence type="predicted"/>
<keyword evidence="2" id="KW-0479">Metal-binding</keyword>
<evidence type="ECO:0000313" key="9">
    <source>
        <dbReference type="EMBL" id="CAB4963799.1"/>
    </source>
</evidence>
<gene>
    <name evidence="5" type="ORF">UFOPK1380_00897</name>
    <name evidence="6" type="ORF">UFOPK1778_00696</name>
    <name evidence="7" type="ORF">UFOPK1863_00867</name>
    <name evidence="8" type="ORF">UFOPK2689_01096</name>
    <name evidence="9" type="ORF">UFOPK3874_00721</name>
    <name evidence="10" type="ORF">UFOPK4095_00449</name>
</gene>
<evidence type="ECO:0000313" key="10">
    <source>
        <dbReference type="EMBL" id="CAB5010660.1"/>
    </source>
</evidence>
<dbReference type="EMBL" id="CAEZUD010000031">
    <property type="protein sequence ID" value="CAB4590980.1"/>
    <property type="molecule type" value="Genomic_DNA"/>
</dbReference>
<dbReference type="EMBL" id="CAEZUY010000090">
    <property type="protein sequence ID" value="CAB4618323.1"/>
    <property type="molecule type" value="Genomic_DNA"/>
</dbReference>
<evidence type="ECO:0000256" key="3">
    <source>
        <dbReference type="ARBA" id="ARBA00022842"/>
    </source>
</evidence>
<reference evidence="8" key="1">
    <citation type="submission" date="2020-05" db="EMBL/GenBank/DDBJ databases">
        <authorList>
            <person name="Chiriac C."/>
            <person name="Salcher M."/>
            <person name="Ghai R."/>
            <person name="Kavagutti S V."/>
        </authorList>
    </citation>
    <scope>NUCLEOTIDE SEQUENCE</scope>
</reference>
<dbReference type="SUPFAM" id="SSF51621">
    <property type="entry name" value="Phosphoenolpyruvate/pyruvate domain"/>
    <property type="match status" value="1"/>
</dbReference>
<dbReference type="PANTHER" id="PTHR32308">
    <property type="entry name" value="LYASE BETA SUBUNIT, PUTATIVE (AFU_ORTHOLOGUE AFUA_4G13030)-RELATED"/>
    <property type="match status" value="1"/>
</dbReference>
<sequence length="280" mass="30183">MRSLLCVPASQPKMVEKSLTLDSDQIILDLEDAVIPADKAAARAYLREFLSTVETNKHLSLRLNELSSPFAKADIELLDGVKPHILSSVILPKINSLDDVKSWANKLPKGMKLEVQIESAMGLIKAPKIASHPQVISLAFGPADFMASAGMPSASPGTPYPEAATALQWPLMQVVIAAHAHDKIAYDGPYFQIADHVGLSRSAHTARALGVDGKWVIHPDQIALVNQAFTPTASEIAHAQEIVAAFNASSGAANFDGLMIDEASKKVAERLLERVTQIRR</sequence>
<dbReference type="Pfam" id="PF03328">
    <property type="entry name" value="HpcH_HpaI"/>
    <property type="match status" value="1"/>
</dbReference>
<dbReference type="InterPro" id="IPR005000">
    <property type="entry name" value="Aldolase/citrate-lyase_domain"/>
</dbReference>
<evidence type="ECO:0000259" key="4">
    <source>
        <dbReference type="Pfam" id="PF03328"/>
    </source>
</evidence>
<dbReference type="EMBL" id="CAEZYL010000090">
    <property type="protein sequence ID" value="CAB4729712.1"/>
    <property type="molecule type" value="Genomic_DNA"/>
</dbReference>
<comment type="cofactor">
    <cofactor evidence="1">
        <name>Mg(2+)</name>
        <dbReference type="ChEBI" id="CHEBI:18420"/>
    </cofactor>
</comment>
<dbReference type="GO" id="GO:0000287">
    <property type="term" value="F:magnesium ion binding"/>
    <property type="evidence" value="ECO:0007669"/>
    <property type="project" value="TreeGrafter"/>
</dbReference>
<dbReference type="GO" id="GO:0003824">
    <property type="term" value="F:catalytic activity"/>
    <property type="evidence" value="ECO:0007669"/>
    <property type="project" value="InterPro"/>
</dbReference>
<dbReference type="Gene3D" id="3.20.20.60">
    <property type="entry name" value="Phosphoenolpyruvate-binding domains"/>
    <property type="match status" value="1"/>
</dbReference>
<name>A0A6J6S4U3_9ZZZZ</name>
<evidence type="ECO:0000256" key="1">
    <source>
        <dbReference type="ARBA" id="ARBA00001946"/>
    </source>
</evidence>
<feature type="domain" description="HpcH/HpaI aldolase/citrate lyase" evidence="4">
    <location>
        <begin position="2"/>
        <end position="219"/>
    </location>
</feature>
<accession>A0A6J6S4U3</accession>
<evidence type="ECO:0000313" key="6">
    <source>
        <dbReference type="EMBL" id="CAB4590980.1"/>
    </source>
</evidence>
<dbReference type="AlphaFoldDB" id="A0A6J6S4U3"/>